<dbReference type="SUPFAM" id="SSF55729">
    <property type="entry name" value="Acyl-CoA N-acyltransferases (Nat)"/>
    <property type="match status" value="1"/>
</dbReference>
<dbReference type="PROSITE" id="PS51186">
    <property type="entry name" value="GNAT"/>
    <property type="match status" value="1"/>
</dbReference>
<evidence type="ECO:0000259" key="1">
    <source>
        <dbReference type="PROSITE" id="PS51186"/>
    </source>
</evidence>
<keyword evidence="2" id="KW-0808">Transferase</keyword>
<dbReference type="Gene3D" id="3.40.630.30">
    <property type="match status" value="1"/>
</dbReference>
<dbReference type="InterPro" id="IPR000182">
    <property type="entry name" value="GNAT_dom"/>
</dbReference>
<organism evidence="2">
    <name type="scientific">human gut metagenome</name>
    <dbReference type="NCBI Taxonomy" id="408170"/>
    <lineage>
        <taxon>unclassified sequences</taxon>
        <taxon>metagenomes</taxon>
        <taxon>organismal metagenomes</taxon>
    </lineage>
</organism>
<evidence type="ECO:0000313" key="2">
    <source>
        <dbReference type="EMBL" id="EKC52085.1"/>
    </source>
</evidence>
<accession>K1SER7</accession>
<dbReference type="AlphaFoldDB" id="K1SER7"/>
<dbReference type="InterPro" id="IPR016181">
    <property type="entry name" value="Acyl_CoA_acyltransferase"/>
</dbReference>
<proteinExistence type="predicted"/>
<comment type="caution">
    <text evidence="2">The sequence shown here is derived from an EMBL/GenBank/DDBJ whole genome shotgun (WGS) entry which is preliminary data.</text>
</comment>
<reference evidence="2" key="1">
    <citation type="journal article" date="2013" name="Environ. Microbiol.">
        <title>Microbiota from the distal guts of lean and obese adolescents exhibit partial functional redundancy besides clear differences in community structure.</title>
        <authorList>
            <person name="Ferrer M."/>
            <person name="Ruiz A."/>
            <person name="Lanza F."/>
            <person name="Haange S.B."/>
            <person name="Oberbach A."/>
            <person name="Till H."/>
            <person name="Bargiela R."/>
            <person name="Campoy C."/>
            <person name="Segura M.T."/>
            <person name="Richter M."/>
            <person name="von Bergen M."/>
            <person name="Seifert J."/>
            <person name="Suarez A."/>
        </authorList>
    </citation>
    <scope>NUCLEOTIDE SEQUENCE</scope>
</reference>
<dbReference type="GO" id="GO:0016747">
    <property type="term" value="F:acyltransferase activity, transferring groups other than amino-acyl groups"/>
    <property type="evidence" value="ECO:0007669"/>
    <property type="project" value="InterPro"/>
</dbReference>
<protein>
    <submittedName>
        <fullName evidence="2">Acetyltransferase, GNAT family</fullName>
    </submittedName>
</protein>
<name>K1SER7_9ZZZZ</name>
<gene>
    <name evidence="2" type="ORF">OBE_13268</name>
</gene>
<feature type="domain" description="N-acetyltransferase" evidence="1">
    <location>
        <begin position="1"/>
        <end position="65"/>
    </location>
</feature>
<dbReference type="EMBL" id="AJWZ01009166">
    <property type="protein sequence ID" value="EKC52085.1"/>
    <property type="molecule type" value="Genomic_DNA"/>
</dbReference>
<feature type="non-terminal residue" evidence="2">
    <location>
        <position position="1"/>
    </location>
</feature>
<sequence length="65" mass="7650">DEIYRGNRLSEKLINCACDLALKQGFSRMYIMSGEIGLYEKYGFTKMGKYKTIYDSIDQLFYKDI</sequence>